<organism evidence="3">
    <name type="scientific">uncultured bacterium</name>
    <name type="common">gcode 4</name>
    <dbReference type="NCBI Taxonomy" id="1234023"/>
    <lineage>
        <taxon>Bacteria</taxon>
        <taxon>environmental samples</taxon>
    </lineage>
</organism>
<feature type="compositionally biased region" description="Polar residues" evidence="1">
    <location>
        <begin position="215"/>
        <end position="225"/>
    </location>
</feature>
<dbReference type="Gene3D" id="1.25.40.10">
    <property type="entry name" value="Tetratricopeptide repeat domain"/>
    <property type="match status" value="1"/>
</dbReference>
<feature type="compositionally biased region" description="Basic and acidic residues" evidence="1">
    <location>
        <begin position="151"/>
        <end position="214"/>
    </location>
</feature>
<name>K1YY66_9BACT</name>
<feature type="non-terminal residue" evidence="3">
    <location>
        <position position="1"/>
    </location>
</feature>
<evidence type="ECO:0000256" key="1">
    <source>
        <dbReference type="SAM" id="MobiDB-lite"/>
    </source>
</evidence>
<keyword evidence="2" id="KW-0472">Membrane</keyword>
<evidence type="ECO:0000313" key="3">
    <source>
        <dbReference type="EMBL" id="EKD30359.1"/>
    </source>
</evidence>
<sequence>WCDHTNIYHDEFFLFSCLSFTSLFFYQTMKRFVVFLLILLSFGGIYNFSTLWDSLSGFFGDISYQKDHLPDAKKHYEDILKDLSGSTLLKADTLYNLGNTLYKLGQWEKDIERLRLWGESVGNYTKSLSIRTDRETEENLAFVREQIQQEEKEQKQKKEEEKKEQEEKTGSGTETKPEQKENTENKEPREGRQTESGDGKKETTEQSGNEKDTLQPKQNWSNGGSYNPIGWQNKDALNSQLSDIDRQEVKKYLETLKQFEKQNGKLLNPEKWGEAGSLSNQIRNFFGYDSFFQDVLPSNDGKKDW</sequence>
<reference evidence="3" key="1">
    <citation type="journal article" date="2012" name="Science">
        <title>Fermentation, hydrogen, and sulfur metabolism in multiple uncultivated bacterial phyla.</title>
        <authorList>
            <person name="Wrighton K.C."/>
            <person name="Thomas B.C."/>
            <person name="Sharon I."/>
            <person name="Miller C.S."/>
            <person name="Castelle C.J."/>
            <person name="VerBerkmoes N.C."/>
            <person name="Wilkins M.J."/>
            <person name="Hettich R.L."/>
            <person name="Lipton M.S."/>
            <person name="Williams K.H."/>
            <person name="Long P.E."/>
            <person name="Banfield J.F."/>
        </authorList>
    </citation>
    <scope>NUCLEOTIDE SEQUENCE [LARGE SCALE GENOMIC DNA]</scope>
</reference>
<dbReference type="SUPFAM" id="SSF48452">
    <property type="entry name" value="TPR-like"/>
    <property type="match status" value="1"/>
</dbReference>
<keyword evidence="2" id="KW-0812">Transmembrane</keyword>
<comment type="caution">
    <text evidence="3">The sequence shown here is derived from an EMBL/GenBank/DDBJ whole genome shotgun (WGS) entry which is preliminary data.</text>
</comment>
<evidence type="ECO:0008006" key="4">
    <source>
        <dbReference type="Google" id="ProtNLM"/>
    </source>
</evidence>
<feature type="region of interest" description="Disordered" evidence="1">
    <location>
        <begin position="151"/>
        <end position="233"/>
    </location>
</feature>
<keyword evidence="2" id="KW-1133">Transmembrane helix</keyword>
<dbReference type="EMBL" id="AMFJ01034078">
    <property type="protein sequence ID" value="EKD30359.1"/>
    <property type="molecule type" value="Genomic_DNA"/>
</dbReference>
<evidence type="ECO:0000256" key="2">
    <source>
        <dbReference type="SAM" id="Phobius"/>
    </source>
</evidence>
<dbReference type="InterPro" id="IPR011990">
    <property type="entry name" value="TPR-like_helical_dom_sf"/>
</dbReference>
<gene>
    <name evidence="3" type="ORF">ACD_78C00078G0001</name>
</gene>
<proteinExistence type="predicted"/>
<feature type="transmembrane region" description="Helical" evidence="2">
    <location>
        <begin position="33"/>
        <end position="52"/>
    </location>
</feature>
<accession>K1YY66</accession>
<dbReference type="AlphaFoldDB" id="K1YY66"/>
<protein>
    <recommendedName>
        <fullName evidence="4">Tetratricopeptide repeat protein</fullName>
    </recommendedName>
</protein>